<dbReference type="Proteomes" id="UP000092993">
    <property type="component" value="Unassembled WGS sequence"/>
</dbReference>
<evidence type="ECO:0000313" key="3">
    <source>
        <dbReference type="Proteomes" id="UP000092993"/>
    </source>
</evidence>
<comment type="caution">
    <text evidence="2">The sequence shown here is derived from an EMBL/GenBank/DDBJ whole genome shotgun (WGS) entry which is preliminary data.</text>
</comment>
<keyword evidence="1" id="KW-0732">Signal</keyword>
<evidence type="ECO:0000313" key="2">
    <source>
        <dbReference type="EMBL" id="OBZ65773.1"/>
    </source>
</evidence>
<dbReference type="EMBL" id="LUGG01000041">
    <property type="protein sequence ID" value="OBZ65773.1"/>
    <property type="molecule type" value="Genomic_DNA"/>
</dbReference>
<name>A0A1C7LM03_GRIFR</name>
<organism evidence="2 3">
    <name type="scientific">Grifola frondosa</name>
    <name type="common">Maitake</name>
    <name type="synonym">Polyporus frondosus</name>
    <dbReference type="NCBI Taxonomy" id="5627"/>
    <lineage>
        <taxon>Eukaryota</taxon>
        <taxon>Fungi</taxon>
        <taxon>Dikarya</taxon>
        <taxon>Basidiomycota</taxon>
        <taxon>Agaricomycotina</taxon>
        <taxon>Agaricomycetes</taxon>
        <taxon>Polyporales</taxon>
        <taxon>Grifolaceae</taxon>
        <taxon>Grifola</taxon>
    </lineage>
</organism>
<feature type="chain" id="PRO_5008888663" description="Secreted protein" evidence="1">
    <location>
        <begin position="32"/>
        <end position="147"/>
    </location>
</feature>
<accession>A0A1C7LM03</accession>
<feature type="signal peptide" evidence="1">
    <location>
        <begin position="1"/>
        <end position="31"/>
    </location>
</feature>
<evidence type="ECO:0000256" key="1">
    <source>
        <dbReference type="SAM" id="SignalP"/>
    </source>
</evidence>
<reference evidence="2 3" key="1">
    <citation type="submission" date="2016-03" db="EMBL/GenBank/DDBJ databases">
        <title>Whole genome sequencing of Grifola frondosa 9006-11.</title>
        <authorList>
            <person name="Min B."/>
            <person name="Park H."/>
            <person name="Kim J.-G."/>
            <person name="Cho H."/>
            <person name="Oh Y.-L."/>
            <person name="Kong W.-S."/>
            <person name="Choi I.-G."/>
        </authorList>
    </citation>
    <scope>NUCLEOTIDE SEQUENCE [LARGE SCALE GENOMIC DNA]</scope>
    <source>
        <strain evidence="2 3">9006-11</strain>
    </source>
</reference>
<dbReference type="AlphaFoldDB" id="A0A1C7LM03"/>
<evidence type="ECO:0008006" key="4">
    <source>
        <dbReference type="Google" id="ProtNLM"/>
    </source>
</evidence>
<proteinExistence type="predicted"/>
<gene>
    <name evidence="2" type="ORF">A0H81_14282</name>
</gene>
<sequence length="147" mass="16951">MRFIIWFRSSLSHICCLTEWYPWAAWGPACAKSVCYCSVLKSEMPWAYLSEEPFGRPSTRLQLPGKIPNDLLLSRVAQERIYRTRADMAMAYTYIANVTIMRLYLAPRSLVMTTVACNLRSTDVSFWDISPRTFSISAAYFQHAEQS</sequence>
<keyword evidence="3" id="KW-1185">Reference proteome</keyword>
<protein>
    <recommendedName>
        <fullName evidence="4">Secreted protein</fullName>
    </recommendedName>
</protein>